<dbReference type="GO" id="GO:0016491">
    <property type="term" value="F:oxidoreductase activity"/>
    <property type="evidence" value="ECO:0007669"/>
    <property type="project" value="InterPro"/>
</dbReference>
<dbReference type="SUPFAM" id="SSF54665">
    <property type="entry name" value="CO dehydrogenase molybdoprotein N-domain-like"/>
    <property type="match status" value="1"/>
</dbReference>
<dbReference type="Gene3D" id="3.30.365.10">
    <property type="entry name" value="Aldehyde oxidase/xanthine dehydrogenase, molybdopterin binding domain"/>
    <property type="match status" value="2"/>
</dbReference>
<feature type="domain" description="Aldehyde oxidase/xanthine dehydrogenase a/b hammerhead" evidence="2">
    <location>
        <begin position="35"/>
        <end position="142"/>
    </location>
</feature>
<dbReference type="Proteomes" id="UP000823889">
    <property type="component" value="Unassembled WGS sequence"/>
</dbReference>
<dbReference type="FunFam" id="3.30.365.10:FF:000001">
    <property type="entry name" value="Xanthine dehydrogenase oxidase"/>
    <property type="match status" value="1"/>
</dbReference>
<dbReference type="AlphaFoldDB" id="A0A9D2RGP6"/>
<dbReference type="Gene3D" id="3.90.1170.50">
    <property type="entry name" value="Aldehyde oxidase/xanthine dehydrogenase, a/b hammerhead"/>
    <property type="match status" value="1"/>
</dbReference>
<dbReference type="InterPro" id="IPR037165">
    <property type="entry name" value="AldOxase/xan_DH_Mopterin-bd_sf"/>
</dbReference>
<protein>
    <submittedName>
        <fullName evidence="3">Molybdopterin-dependent oxidoreductase</fullName>
    </submittedName>
</protein>
<evidence type="ECO:0000256" key="1">
    <source>
        <dbReference type="ARBA" id="ARBA00053029"/>
    </source>
</evidence>
<dbReference type="InterPro" id="IPR000674">
    <property type="entry name" value="Ald_Oxase/Xan_DH_a/b"/>
</dbReference>
<dbReference type="InterPro" id="IPR008274">
    <property type="entry name" value="AldOxase/xan_DH_MoCoBD1"/>
</dbReference>
<comment type="caution">
    <text evidence="3">The sequence shown here is derived from an EMBL/GenBank/DDBJ whole genome shotgun (WGS) entry which is preliminary data.</text>
</comment>
<comment type="cofactor">
    <cofactor evidence="1">
        <name>Mo-molybdopterin cytosine dinucleotide</name>
        <dbReference type="ChEBI" id="CHEBI:71308"/>
    </cofactor>
</comment>
<dbReference type="PANTHER" id="PTHR45444:SF3">
    <property type="entry name" value="XANTHINE DEHYDROGENASE"/>
    <property type="match status" value="1"/>
</dbReference>
<evidence type="ECO:0000313" key="4">
    <source>
        <dbReference type="Proteomes" id="UP000823889"/>
    </source>
</evidence>
<reference evidence="3" key="2">
    <citation type="submission" date="2021-04" db="EMBL/GenBank/DDBJ databases">
        <authorList>
            <person name="Gilroy R."/>
        </authorList>
    </citation>
    <scope>NUCLEOTIDE SEQUENCE</scope>
    <source>
        <strain evidence="3">9264</strain>
    </source>
</reference>
<dbReference type="InterPro" id="IPR036856">
    <property type="entry name" value="Ald_Oxase/Xan_DH_a/b_sf"/>
</dbReference>
<reference evidence="3" key="1">
    <citation type="journal article" date="2021" name="PeerJ">
        <title>Extensive microbial diversity within the chicken gut microbiome revealed by metagenomics and culture.</title>
        <authorList>
            <person name="Gilroy R."/>
            <person name="Ravi A."/>
            <person name="Getino M."/>
            <person name="Pursley I."/>
            <person name="Horton D.L."/>
            <person name="Alikhan N.F."/>
            <person name="Baker D."/>
            <person name="Gharbi K."/>
            <person name="Hall N."/>
            <person name="Watson M."/>
            <person name="Adriaenssens E.M."/>
            <person name="Foster-Nyarko E."/>
            <person name="Jarju S."/>
            <person name="Secka A."/>
            <person name="Antonio M."/>
            <person name="Oren A."/>
            <person name="Chaudhuri R.R."/>
            <person name="La Ragione R."/>
            <person name="Hildebrand F."/>
            <person name="Pallen M.J."/>
        </authorList>
    </citation>
    <scope>NUCLEOTIDE SEQUENCE</scope>
    <source>
        <strain evidence="3">9264</strain>
    </source>
</reference>
<proteinExistence type="predicted"/>
<feature type="non-terminal residue" evidence="3">
    <location>
        <position position="396"/>
    </location>
</feature>
<name>A0A9D2RGP6_9BURK</name>
<dbReference type="EMBL" id="DWUQ01000144">
    <property type="protein sequence ID" value="HJD44743.1"/>
    <property type="molecule type" value="Genomic_DNA"/>
</dbReference>
<evidence type="ECO:0000313" key="3">
    <source>
        <dbReference type="EMBL" id="HJD44743.1"/>
    </source>
</evidence>
<organism evidence="3 4">
    <name type="scientific">Candidatus Paenalcaligenes intestinipullorum</name>
    <dbReference type="NCBI Taxonomy" id="2838718"/>
    <lineage>
        <taxon>Bacteria</taxon>
        <taxon>Pseudomonadati</taxon>
        <taxon>Pseudomonadota</taxon>
        <taxon>Betaproteobacteria</taxon>
        <taxon>Burkholderiales</taxon>
        <taxon>Alcaligenaceae</taxon>
        <taxon>Paenalcaligenes</taxon>
    </lineage>
</organism>
<sequence length="396" mass="43785">MNKLAENFMNLSTQAKETERVGVSYYHESADLHLTGKAIYTDDMPEQQGTLHMALGLSSVAHGRILSMDLEAVRNAPGVVGILTVEDIPGNNNCGPIIEDDPILADGVVHYVGQPVFAVIAESHEAARKAAKLGNIEYEKLHPILTPQEARQAESYVLPPFKRARGNPDEAIANAPHRLSGQFECGGQEHFYLEGQISYAIPYDEDSIKVWSSTQHPSEMQTLVARCLNWPSHRVEMACRRMGGGFGGKESQSALYACLSAIAAHKLKRPIKIRLDREDDMTIAGKRHGFYYEWEVGFDDQGKILGARVEMTLNSGYSADLSGPVATRAVCHFDNAYYLENVDIQAYCGRTNTQSNTAFRGFGGPQGALVMEVMLDNMGRHLNLDPLKIRQHNFYG</sequence>
<dbReference type="Pfam" id="PF01315">
    <property type="entry name" value="Ald_Xan_dh_C"/>
    <property type="match status" value="1"/>
</dbReference>
<dbReference type="GO" id="GO:0005506">
    <property type="term" value="F:iron ion binding"/>
    <property type="evidence" value="ECO:0007669"/>
    <property type="project" value="InterPro"/>
</dbReference>
<gene>
    <name evidence="3" type="ORF">H9906_06925</name>
</gene>
<accession>A0A9D2RGP6</accession>
<dbReference type="SUPFAM" id="SSF56003">
    <property type="entry name" value="Molybdenum cofactor-binding domain"/>
    <property type="match status" value="1"/>
</dbReference>
<dbReference type="Pfam" id="PF02738">
    <property type="entry name" value="MoCoBD_1"/>
    <property type="match status" value="1"/>
</dbReference>
<dbReference type="PANTHER" id="PTHR45444">
    <property type="entry name" value="XANTHINE DEHYDROGENASE"/>
    <property type="match status" value="1"/>
</dbReference>
<evidence type="ECO:0000259" key="2">
    <source>
        <dbReference type="SMART" id="SM01008"/>
    </source>
</evidence>
<dbReference type="SMART" id="SM01008">
    <property type="entry name" value="Ald_Xan_dh_C"/>
    <property type="match status" value="1"/>
</dbReference>
<dbReference type="InterPro" id="IPR016208">
    <property type="entry name" value="Ald_Oxase/xanthine_DH-like"/>
</dbReference>